<evidence type="ECO:0000313" key="1">
    <source>
        <dbReference type="EMBL" id="RRN46138.1"/>
    </source>
</evidence>
<evidence type="ECO:0000313" key="2">
    <source>
        <dbReference type="Proteomes" id="UP000270261"/>
    </source>
</evidence>
<dbReference type="AlphaFoldDB" id="A0A3R8T4N2"/>
<accession>A0A3R8T4N2</accession>
<comment type="caution">
    <text evidence="1">The sequence shown here is derived from an EMBL/GenBank/DDBJ whole genome shotgun (WGS) entry which is preliminary data.</text>
</comment>
<gene>
    <name evidence="1" type="ORF">EHV23_06265</name>
</gene>
<sequence length="62" mass="7154">MRDQRAAERDRRKKVAAMISRNAYKTLRVVGRGTIKIDPREVAASEEFKQARKLAREIVNAQ</sequence>
<organism evidence="1 2">
    <name type="scientific">Lautropia dentalis</name>
    <dbReference type="NCBI Taxonomy" id="2490857"/>
    <lineage>
        <taxon>Bacteria</taxon>
        <taxon>Pseudomonadati</taxon>
        <taxon>Pseudomonadota</taxon>
        <taxon>Betaproteobacteria</taxon>
        <taxon>Burkholderiales</taxon>
        <taxon>Burkholderiaceae</taxon>
        <taxon>Lautropia</taxon>
    </lineage>
</organism>
<dbReference type="Proteomes" id="UP000270261">
    <property type="component" value="Unassembled WGS sequence"/>
</dbReference>
<proteinExistence type="predicted"/>
<dbReference type="OrthoDB" id="6904836at2"/>
<reference evidence="1 2" key="1">
    <citation type="submission" date="2018-11" db="EMBL/GenBank/DDBJ databases">
        <title>Genome sequencing of Lautropia sp. KCOM 2505 (= ChDC F240).</title>
        <authorList>
            <person name="Kook J.-K."/>
            <person name="Park S.-N."/>
            <person name="Lim Y.K."/>
        </authorList>
    </citation>
    <scope>NUCLEOTIDE SEQUENCE [LARGE SCALE GENOMIC DNA]</scope>
    <source>
        <strain evidence="1 2">KCOM 2505</strain>
    </source>
</reference>
<protein>
    <submittedName>
        <fullName evidence="1">Uncharacterized protein</fullName>
    </submittedName>
</protein>
<dbReference type="EMBL" id="RRUE01000001">
    <property type="protein sequence ID" value="RRN46138.1"/>
    <property type="molecule type" value="Genomic_DNA"/>
</dbReference>
<name>A0A3R8T4N2_9BURK</name>
<keyword evidence="2" id="KW-1185">Reference proteome</keyword>